<dbReference type="InterPro" id="IPR035093">
    <property type="entry name" value="RelE/ParE_toxin_dom_sf"/>
</dbReference>
<reference evidence="2 3" key="1">
    <citation type="submission" date="2017-02" db="EMBL/GenBank/DDBJ databases">
        <title>Arcobacter caeni sp. nov, a new Arcobacter species isolated from reclaimed water.</title>
        <authorList>
            <person name="Figueras M.J."/>
            <person name="Perez-Cataluna A."/>
            <person name="Salas-Masso N."/>
        </authorList>
    </citation>
    <scope>NUCLEOTIDE SEQUENCE [LARGE SCALE GENOMIC DNA]</scope>
    <source>
        <strain evidence="2 3">RW17-10</strain>
    </source>
</reference>
<keyword evidence="3" id="KW-1185">Reference proteome</keyword>
<dbReference type="Gene3D" id="3.30.2310.20">
    <property type="entry name" value="RelE-like"/>
    <property type="match status" value="1"/>
</dbReference>
<dbReference type="OrthoDB" id="9797723at2"/>
<dbReference type="InterPro" id="IPR007712">
    <property type="entry name" value="RelE/ParE_toxin"/>
</dbReference>
<gene>
    <name evidence="2" type="ORF">B0174_06550</name>
</gene>
<dbReference type="AlphaFoldDB" id="A0A363CZM8"/>
<evidence type="ECO:0000256" key="1">
    <source>
        <dbReference type="ARBA" id="ARBA00022649"/>
    </source>
</evidence>
<dbReference type="Pfam" id="PF05016">
    <property type="entry name" value="ParE_toxin"/>
    <property type="match status" value="1"/>
</dbReference>
<keyword evidence="1" id="KW-1277">Toxin-antitoxin system</keyword>
<evidence type="ECO:0008006" key="4">
    <source>
        <dbReference type="Google" id="ProtNLM"/>
    </source>
</evidence>
<sequence>MYTLEFEKSVKKDFKNINISDIKFIRDLLYSFVENFSFEYEQELLKTGKIKKLQGMDEELYRLKLRTYRVIYKKEEDRLIILVVSVKSRENSYKK</sequence>
<dbReference type="Proteomes" id="UP000251135">
    <property type="component" value="Unassembled WGS sequence"/>
</dbReference>
<organism evidence="2 3">
    <name type="scientific">Arcobacter caeni</name>
    <dbReference type="NCBI Taxonomy" id="1912877"/>
    <lineage>
        <taxon>Bacteria</taxon>
        <taxon>Pseudomonadati</taxon>
        <taxon>Campylobacterota</taxon>
        <taxon>Epsilonproteobacteria</taxon>
        <taxon>Campylobacterales</taxon>
        <taxon>Arcobacteraceae</taxon>
        <taxon>Arcobacter</taxon>
    </lineage>
</organism>
<dbReference type="EMBL" id="MUXE01000007">
    <property type="protein sequence ID" value="PUE64502.1"/>
    <property type="molecule type" value="Genomic_DNA"/>
</dbReference>
<comment type="caution">
    <text evidence="2">The sequence shown here is derived from an EMBL/GenBank/DDBJ whole genome shotgun (WGS) entry which is preliminary data.</text>
</comment>
<dbReference type="SUPFAM" id="SSF143011">
    <property type="entry name" value="RelE-like"/>
    <property type="match status" value="1"/>
</dbReference>
<evidence type="ECO:0000313" key="3">
    <source>
        <dbReference type="Proteomes" id="UP000251135"/>
    </source>
</evidence>
<proteinExistence type="predicted"/>
<accession>A0A363CZM8</accession>
<dbReference type="NCBIfam" id="TIGR02385">
    <property type="entry name" value="RelE_StbE"/>
    <property type="match status" value="1"/>
</dbReference>
<name>A0A363CZM8_9BACT</name>
<protein>
    <recommendedName>
        <fullName evidence="4">Addiction module toxin RelE</fullName>
    </recommendedName>
</protein>
<evidence type="ECO:0000313" key="2">
    <source>
        <dbReference type="EMBL" id="PUE64502.1"/>
    </source>
</evidence>
<dbReference type="RefSeq" id="WP_108558870.1">
    <property type="nucleotide sequence ID" value="NZ_MUXE01000007.1"/>
</dbReference>